<dbReference type="GO" id="GO:0005886">
    <property type="term" value="C:plasma membrane"/>
    <property type="evidence" value="ECO:0007669"/>
    <property type="project" value="UniProtKB-SubCell"/>
</dbReference>
<evidence type="ECO:0000259" key="7">
    <source>
        <dbReference type="PROSITE" id="PS51849"/>
    </source>
</evidence>
<evidence type="ECO:0000256" key="2">
    <source>
        <dbReference type="ARBA" id="ARBA00022475"/>
    </source>
</evidence>
<reference evidence="8" key="1">
    <citation type="submission" date="2024-06" db="EMBL/GenBank/DDBJ databases">
        <authorList>
            <person name="Fan A."/>
            <person name="Zhang F.Y."/>
            <person name="Zhang L."/>
        </authorList>
    </citation>
    <scope>NUCLEOTIDE SEQUENCE</scope>
    <source>
        <strain evidence="8">Y61</strain>
    </source>
</reference>
<organism evidence="8">
    <name type="scientific">Sporolactobacillus sp. Y61</name>
    <dbReference type="NCBI Taxonomy" id="3160863"/>
    <lineage>
        <taxon>Bacteria</taxon>
        <taxon>Bacillati</taxon>
        <taxon>Bacillota</taxon>
        <taxon>Bacilli</taxon>
        <taxon>Bacillales</taxon>
        <taxon>Sporolactobacillaceae</taxon>
        <taxon>Sporolactobacillus</taxon>
    </lineage>
</organism>
<keyword evidence="3 6" id="KW-0812">Transmembrane</keyword>
<keyword evidence="5 6" id="KW-0472">Membrane</keyword>
<gene>
    <name evidence="8" type="ORF">ABNN70_08500</name>
</gene>
<feature type="transmembrane region" description="Helical" evidence="6">
    <location>
        <begin position="69"/>
        <end position="90"/>
    </location>
</feature>
<dbReference type="Pfam" id="PF23750">
    <property type="entry name" value="RsgI_M"/>
    <property type="match status" value="1"/>
</dbReference>
<dbReference type="AlphaFoldDB" id="A0AAU8IBD2"/>
<keyword evidence="4 6" id="KW-1133">Transmembrane helix</keyword>
<name>A0AAU8IBD2_9BACL</name>
<evidence type="ECO:0000256" key="3">
    <source>
        <dbReference type="ARBA" id="ARBA00022692"/>
    </source>
</evidence>
<comment type="subcellular location">
    <subcellularLocation>
        <location evidence="1">Cell membrane</location>
        <topology evidence="1">Single-pass membrane protein</topology>
    </subcellularLocation>
</comment>
<dbReference type="RefSeq" id="WP_353947545.1">
    <property type="nucleotide sequence ID" value="NZ_CP159510.1"/>
</dbReference>
<protein>
    <submittedName>
        <fullName evidence="8">Anti-sigma factor domain-containing protein</fullName>
    </submittedName>
</protein>
<proteinExistence type="predicted"/>
<sequence length="343" mass="38478">MNRSTQRFIDVRRAGRKLNNRGVLVSKQGRRAVILTNDGDFESVRLRRTATLSVGETVLSAHLAHSFHLGSYFLIPVLALGFSMFCFAPLSHSTFQPDRPVAAYVSFDVASDIEASVDPDMRIISVQTLDGNAKALLPDPDAFRDMSFSAFTSHLFERLDARGQLTGQTLCLITTVFTNQITRSERDHFNRKLFEAYTEGTARTAIRSGSASKWQIASMAGRQNARQAGLSMGKYLLYLKANAFHKVLSLDQARQLSALRLEQQLSSSRPVWYPFIRELTGKFQNGENQAAKATFHYIKENSLFRNPFNGLEKKKPAEDLSGMRLSEPRSVALTHALRQRLEA</sequence>
<evidence type="ECO:0000256" key="6">
    <source>
        <dbReference type="SAM" id="Phobius"/>
    </source>
</evidence>
<keyword evidence="2" id="KW-1003">Cell membrane</keyword>
<evidence type="ECO:0000256" key="4">
    <source>
        <dbReference type="ARBA" id="ARBA00022989"/>
    </source>
</evidence>
<dbReference type="PROSITE" id="PS51849">
    <property type="entry name" value="RSGI_N"/>
    <property type="match status" value="1"/>
</dbReference>
<dbReference type="InterPro" id="IPR055431">
    <property type="entry name" value="RsgI_M"/>
</dbReference>
<evidence type="ECO:0000313" key="8">
    <source>
        <dbReference type="EMBL" id="XCJ15771.1"/>
    </source>
</evidence>
<evidence type="ECO:0000256" key="5">
    <source>
        <dbReference type="ARBA" id="ARBA00023136"/>
    </source>
</evidence>
<dbReference type="Pfam" id="PF12791">
    <property type="entry name" value="RsgI_N"/>
    <property type="match status" value="1"/>
</dbReference>
<dbReference type="InterPro" id="IPR024449">
    <property type="entry name" value="Anti-sigma_RsgI_N"/>
</dbReference>
<evidence type="ECO:0000256" key="1">
    <source>
        <dbReference type="ARBA" id="ARBA00004162"/>
    </source>
</evidence>
<dbReference type="EMBL" id="CP159510">
    <property type="protein sequence ID" value="XCJ15771.1"/>
    <property type="molecule type" value="Genomic_DNA"/>
</dbReference>
<feature type="domain" description="RsgI N-terminal anti-sigma" evidence="7">
    <location>
        <begin position="20"/>
        <end position="69"/>
    </location>
</feature>
<accession>A0AAU8IBD2</accession>